<accession>A0A2N5TD66</accession>
<evidence type="ECO:0000256" key="1">
    <source>
        <dbReference type="SAM" id="MobiDB-lite"/>
    </source>
</evidence>
<sequence length="54" mass="5415">MQKYSRPARGTPPVNTAAASSAVGGLRAAGRTGHSTRDMAAVASGMAVPCPDRC</sequence>
<name>A0A2N5TD66_9BASI</name>
<dbReference type="AlphaFoldDB" id="A0A2N5TD66"/>
<comment type="caution">
    <text evidence="2">The sequence shown here is derived from an EMBL/GenBank/DDBJ whole genome shotgun (WGS) entry which is preliminary data.</text>
</comment>
<feature type="region of interest" description="Disordered" evidence="1">
    <location>
        <begin position="1"/>
        <end position="34"/>
    </location>
</feature>
<protein>
    <submittedName>
        <fullName evidence="2">Uncharacterized protein</fullName>
    </submittedName>
</protein>
<dbReference type="EMBL" id="PGCI01000633">
    <property type="protein sequence ID" value="PLW23455.1"/>
    <property type="molecule type" value="Genomic_DNA"/>
</dbReference>
<gene>
    <name evidence="2" type="ORF">PCASD_12752</name>
</gene>
<dbReference type="Proteomes" id="UP000235392">
    <property type="component" value="Unassembled WGS sequence"/>
</dbReference>
<organism evidence="2 3">
    <name type="scientific">Puccinia coronata f. sp. avenae</name>
    <dbReference type="NCBI Taxonomy" id="200324"/>
    <lineage>
        <taxon>Eukaryota</taxon>
        <taxon>Fungi</taxon>
        <taxon>Dikarya</taxon>
        <taxon>Basidiomycota</taxon>
        <taxon>Pucciniomycotina</taxon>
        <taxon>Pucciniomycetes</taxon>
        <taxon>Pucciniales</taxon>
        <taxon>Pucciniaceae</taxon>
        <taxon>Puccinia</taxon>
    </lineage>
</organism>
<proteinExistence type="predicted"/>
<reference evidence="2 3" key="1">
    <citation type="submission" date="2017-11" db="EMBL/GenBank/DDBJ databases">
        <title>De novo assembly and phasing of dikaryotic genomes from two isolates of Puccinia coronata f. sp. avenae, the causal agent of oat crown rust.</title>
        <authorList>
            <person name="Miller M.E."/>
            <person name="Zhang Y."/>
            <person name="Omidvar V."/>
            <person name="Sperschneider J."/>
            <person name="Schwessinger B."/>
            <person name="Raley C."/>
            <person name="Palmer J.M."/>
            <person name="Garnica D."/>
            <person name="Upadhyaya N."/>
            <person name="Rathjen J."/>
            <person name="Taylor J.M."/>
            <person name="Park R.F."/>
            <person name="Dodds P.N."/>
            <person name="Hirsch C.D."/>
            <person name="Kianian S.F."/>
            <person name="Figueroa M."/>
        </authorList>
    </citation>
    <scope>NUCLEOTIDE SEQUENCE [LARGE SCALE GENOMIC DNA]</scope>
    <source>
        <strain evidence="2">12SD80</strain>
    </source>
</reference>
<evidence type="ECO:0000313" key="2">
    <source>
        <dbReference type="EMBL" id="PLW23455.1"/>
    </source>
</evidence>
<evidence type="ECO:0000313" key="3">
    <source>
        <dbReference type="Proteomes" id="UP000235392"/>
    </source>
</evidence>